<sequence length="117" mass="13556">MRLEDVCLSYIFSFNYSHQTTKTKRAKPVTGSKNPLPEPEEAEQNRYRKILDSPSKSLSFWFRLRLGSSSRWSPLTCRSRGLPKRSFSNRSPSYKHLGPVLAWLILLYSRFTTTPIG</sequence>
<dbReference type="OrthoDB" id="10347500at2759"/>
<name>A0A8T1ZI28_ARASU</name>
<dbReference type="AlphaFoldDB" id="A0A8T1ZI28"/>
<dbReference type="Proteomes" id="UP000694251">
    <property type="component" value="Chromosome 11"/>
</dbReference>
<evidence type="ECO:0000313" key="2">
    <source>
        <dbReference type="EMBL" id="KAG7557937.1"/>
    </source>
</evidence>
<protein>
    <submittedName>
        <fullName evidence="2">Uncharacterized protein</fullName>
    </submittedName>
</protein>
<organism evidence="2 3">
    <name type="scientific">Arabidopsis suecica</name>
    <name type="common">Swedish thale-cress</name>
    <name type="synonym">Cardaminopsis suecica</name>
    <dbReference type="NCBI Taxonomy" id="45249"/>
    <lineage>
        <taxon>Eukaryota</taxon>
        <taxon>Viridiplantae</taxon>
        <taxon>Streptophyta</taxon>
        <taxon>Embryophyta</taxon>
        <taxon>Tracheophyta</taxon>
        <taxon>Spermatophyta</taxon>
        <taxon>Magnoliopsida</taxon>
        <taxon>eudicotyledons</taxon>
        <taxon>Gunneridae</taxon>
        <taxon>Pentapetalae</taxon>
        <taxon>rosids</taxon>
        <taxon>malvids</taxon>
        <taxon>Brassicales</taxon>
        <taxon>Brassicaceae</taxon>
        <taxon>Camelineae</taxon>
        <taxon>Arabidopsis</taxon>
    </lineage>
</organism>
<accession>A0A8T1ZI28</accession>
<keyword evidence="3" id="KW-1185">Reference proteome</keyword>
<comment type="caution">
    <text evidence="2">The sequence shown here is derived from an EMBL/GenBank/DDBJ whole genome shotgun (WGS) entry which is preliminary data.</text>
</comment>
<reference evidence="2 3" key="1">
    <citation type="submission" date="2020-12" db="EMBL/GenBank/DDBJ databases">
        <title>Concerted genomic and epigenomic changes stabilize Arabidopsis allopolyploids.</title>
        <authorList>
            <person name="Chen Z."/>
        </authorList>
    </citation>
    <scope>NUCLEOTIDE SEQUENCE [LARGE SCALE GENOMIC DNA]</scope>
    <source>
        <strain evidence="2">As9502</strain>
        <tissue evidence="2">Leaf</tissue>
    </source>
</reference>
<evidence type="ECO:0000313" key="3">
    <source>
        <dbReference type="Proteomes" id="UP000694251"/>
    </source>
</evidence>
<proteinExistence type="predicted"/>
<feature type="region of interest" description="Disordered" evidence="1">
    <location>
        <begin position="20"/>
        <end position="44"/>
    </location>
</feature>
<evidence type="ECO:0000256" key="1">
    <source>
        <dbReference type="SAM" id="MobiDB-lite"/>
    </source>
</evidence>
<gene>
    <name evidence="2" type="ORF">ISN44_As11g038710</name>
</gene>
<dbReference type="EMBL" id="JAEFBJ010000011">
    <property type="protein sequence ID" value="KAG7557937.1"/>
    <property type="molecule type" value="Genomic_DNA"/>
</dbReference>